<gene>
    <name evidence="2" type="ORF">FE257_004112</name>
</gene>
<sequence>MSLSQERSATSDALHLYEVLEHILLGLDMRTLLQAQRVSTTWHRVINRSHRIQERLFYRPVQATAGDPHQTRKRNQLLEQIIWPRLQSLSERGVLYQGLGDFYISQCSEDPILRSEASWRQMLIQQPPAVHVCVARLIGMWELQFYTRALATPDCSHLQFGMVYELLRRHQCCLSPETFALRRVRPSQMRPNRGLEQMYAALETLIISSVSADIVIITDVGNTEVNLTFGEAVDGLLGGPAPPSTISRLVEVDWDRQVTESGDGALVCIPFL</sequence>
<protein>
    <recommendedName>
        <fullName evidence="1">F-box domain-containing protein</fullName>
    </recommendedName>
</protein>
<dbReference type="Pfam" id="PF12937">
    <property type="entry name" value="F-box-like"/>
    <property type="match status" value="1"/>
</dbReference>
<reference evidence="2" key="1">
    <citation type="journal article" date="2019" name="Beilstein J. Org. Chem.">
        <title>Nanangenines: drimane sesquiterpenoids as the dominant metabolite cohort of a novel Australian fungus, Aspergillus nanangensis.</title>
        <authorList>
            <person name="Lacey H.J."/>
            <person name="Gilchrist C.L.M."/>
            <person name="Crombie A."/>
            <person name="Kalaitzis J.A."/>
            <person name="Vuong D."/>
            <person name="Rutledge P.J."/>
            <person name="Turner P."/>
            <person name="Pitt J.I."/>
            <person name="Lacey E."/>
            <person name="Chooi Y.H."/>
            <person name="Piggott A.M."/>
        </authorList>
    </citation>
    <scope>NUCLEOTIDE SEQUENCE</scope>
    <source>
        <strain evidence="2">MST-FP2251</strain>
    </source>
</reference>
<dbReference type="Gene3D" id="1.20.1280.50">
    <property type="match status" value="1"/>
</dbReference>
<dbReference type="CDD" id="cd09917">
    <property type="entry name" value="F-box_SF"/>
    <property type="match status" value="1"/>
</dbReference>
<feature type="domain" description="F-box" evidence="1">
    <location>
        <begin position="18"/>
        <end position="49"/>
    </location>
</feature>
<reference evidence="2" key="2">
    <citation type="submission" date="2020-02" db="EMBL/GenBank/DDBJ databases">
        <authorList>
            <person name="Gilchrist C.L.M."/>
            <person name="Chooi Y.-H."/>
        </authorList>
    </citation>
    <scope>NUCLEOTIDE SEQUENCE</scope>
    <source>
        <strain evidence="2">MST-FP2251</strain>
    </source>
</reference>
<accession>A0AAD4GP82</accession>
<evidence type="ECO:0000313" key="2">
    <source>
        <dbReference type="EMBL" id="KAF9883078.1"/>
    </source>
</evidence>
<dbReference type="EMBL" id="VCAU01000187">
    <property type="protein sequence ID" value="KAF9883078.1"/>
    <property type="molecule type" value="Genomic_DNA"/>
</dbReference>
<dbReference type="InterPro" id="IPR001810">
    <property type="entry name" value="F-box_dom"/>
</dbReference>
<keyword evidence="3" id="KW-1185">Reference proteome</keyword>
<name>A0AAD4GP82_ASPNN</name>
<dbReference type="Proteomes" id="UP001194746">
    <property type="component" value="Unassembled WGS sequence"/>
</dbReference>
<organism evidence="2 3">
    <name type="scientific">Aspergillus nanangensis</name>
    <dbReference type="NCBI Taxonomy" id="2582783"/>
    <lineage>
        <taxon>Eukaryota</taxon>
        <taxon>Fungi</taxon>
        <taxon>Dikarya</taxon>
        <taxon>Ascomycota</taxon>
        <taxon>Pezizomycotina</taxon>
        <taxon>Eurotiomycetes</taxon>
        <taxon>Eurotiomycetidae</taxon>
        <taxon>Eurotiales</taxon>
        <taxon>Aspergillaceae</taxon>
        <taxon>Aspergillus</taxon>
        <taxon>Aspergillus subgen. Circumdati</taxon>
    </lineage>
</organism>
<dbReference type="InterPro" id="IPR036047">
    <property type="entry name" value="F-box-like_dom_sf"/>
</dbReference>
<dbReference type="SUPFAM" id="SSF81383">
    <property type="entry name" value="F-box domain"/>
    <property type="match status" value="1"/>
</dbReference>
<comment type="caution">
    <text evidence="2">The sequence shown here is derived from an EMBL/GenBank/DDBJ whole genome shotgun (WGS) entry which is preliminary data.</text>
</comment>
<proteinExistence type="predicted"/>
<evidence type="ECO:0000259" key="1">
    <source>
        <dbReference type="Pfam" id="PF12937"/>
    </source>
</evidence>
<evidence type="ECO:0000313" key="3">
    <source>
        <dbReference type="Proteomes" id="UP001194746"/>
    </source>
</evidence>
<dbReference type="AlphaFoldDB" id="A0AAD4GP82"/>